<dbReference type="EMBL" id="CAFBQP010000015">
    <property type="protein sequence ID" value="CAB5056278.1"/>
    <property type="molecule type" value="Genomic_DNA"/>
</dbReference>
<evidence type="ECO:0000313" key="4">
    <source>
        <dbReference type="EMBL" id="CAB4883059.1"/>
    </source>
</evidence>
<dbReference type="PANTHER" id="PTHR46696:SF1">
    <property type="entry name" value="CYTOCHROME P450 YJIB-RELATED"/>
    <property type="match status" value="1"/>
</dbReference>
<comment type="similarity">
    <text evidence="1">Belongs to the cytochrome P450 family.</text>
</comment>
<dbReference type="Gene3D" id="1.10.630.10">
    <property type="entry name" value="Cytochrome P450"/>
    <property type="match status" value="1"/>
</dbReference>
<dbReference type="GO" id="GO:0005506">
    <property type="term" value="F:iron ion binding"/>
    <property type="evidence" value="ECO:0007669"/>
    <property type="project" value="InterPro"/>
</dbReference>
<dbReference type="PANTHER" id="PTHR46696">
    <property type="entry name" value="P450, PUTATIVE (EUROFUNG)-RELATED"/>
    <property type="match status" value="1"/>
</dbReference>
<evidence type="ECO:0000313" key="3">
    <source>
        <dbReference type="EMBL" id="CAB4742944.1"/>
    </source>
</evidence>
<dbReference type="InterPro" id="IPR017972">
    <property type="entry name" value="Cyt_P450_CS"/>
</dbReference>
<dbReference type="AlphaFoldDB" id="A0A6J7ESF8"/>
<dbReference type="GO" id="GO:0004497">
    <property type="term" value="F:monooxygenase activity"/>
    <property type="evidence" value="ECO:0007669"/>
    <property type="project" value="InterPro"/>
</dbReference>
<evidence type="ECO:0000256" key="1">
    <source>
        <dbReference type="ARBA" id="ARBA00010617"/>
    </source>
</evidence>
<dbReference type="SUPFAM" id="SSF48264">
    <property type="entry name" value="Cytochrome P450"/>
    <property type="match status" value="1"/>
</dbReference>
<protein>
    <submittedName>
        <fullName evidence="4">Unannotated protein</fullName>
    </submittedName>
</protein>
<accession>A0A6J7ESF8</accession>
<reference evidence="4" key="1">
    <citation type="submission" date="2020-05" db="EMBL/GenBank/DDBJ databases">
        <authorList>
            <person name="Chiriac C."/>
            <person name="Salcher M."/>
            <person name="Ghai R."/>
            <person name="Kavagutti S V."/>
        </authorList>
    </citation>
    <scope>NUCLEOTIDE SEQUENCE</scope>
</reference>
<dbReference type="PROSITE" id="PS00086">
    <property type="entry name" value="CYTOCHROME_P450"/>
    <property type="match status" value="1"/>
</dbReference>
<dbReference type="InterPro" id="IPR036396">
    <property type="entry name" value="Cyt_P450_sf"/>
</dbReference>
<dbReference type="EMBL" id="CAFBLR010000179">
    <property type="protein sequence ID" value="CAB4883059.1"/>
    <property type="molecule type" value="Genomic_DNA"/>
</dbReference>
<dbReference type="Pfam" id="PF00067">
    <property type="entry name" value="p450"/>
    <property type="match status" value="1"/>
</dbReference>
<evidence type="ECO:0000313" key="2">
    <source>
        <dbReference type="EMBL" id="CAB4724395.1"/>
    </source>
</evidence>
<proteinExistence type="inferred from homology"/>
<dbReference type="InterPro" id="IPR001128">
    <property type="entry name" value="Cyt_P450"/>
</dbReference>
<organism evidence="4">
    <name type="scientific">freshwater metagenome</name>
    <dbReference type="NCBI Taxonomy" id="449393"/>
    <lineage>
        <taxon>unclassified sequences</taxon>
        <taxon>metagenomes</taxon>
        <taxon>ecological metagenomes</taxon>
    </lineage>
</organism>
<dbReference type="GO" id="GO:0020037">
    <property type="term" value="F:heme binding"/>
    <property type="evidence" value="ECO:0007669"/>
    <property type="project" value="InterPro"/>
</dbReference>
<dbReference type="EMBL" id="CAEZXX010000172">
    <property type="protein sequence ID" value="CAB4724395.1"/>
    <property type="molecule type" value="Genomic_DNA"/>
</dbReference>
<evidence type="ECO:0000313" key="5">
    <source>
        <dbReference type="EMBL" id="CAB5056278.1"/>
    </source>
</evidence>
<sequence>MTSFAEAQECYRHRDLRQALYDAGEVIMSDVIVNLHGAEHRDRRRLENRLFRRDTFAYYENSLFPEIIRGTVAPYLADGHAELVSFGHELMMNLAALTSGVDRPHGTPDESFRLYSYLTTFIEGATLAHYTGDKAAKAAEVQTKLEEFDAEFLLPAVERRTNLLARLAAGNVTEEDLPRDVLTVLLRNQDKIPMAHESLRREIAFYLLAGAHTSATAFNRVMHNIFQWVAAHPEDERRVTEDRMFVQRCTHETIRLQPSSPTGMRWALEDITLSNGRKFAKGDRVILDLTVINRDPELFGADAEEFNPDRTLAAEVAPWGLSFGQGMHACIGQDLAAGLRFLDGDVLDNHLSGLVPVAVQTMFDNGCRPDPDNPPEMDASTTRPYFGRYPVVFVR</sequence>
<dbReference type="GO" id="GO:0016705">
    <property type="term" value="F:oxidoreductase activity, acting on paired donors, with incorporation or reduction of molecular oxygen"/>
    <property type="evidence" value="ECO:0007669"/>
    <property type="project" value="InterPro"/>
</dbReference>
<dbReference type="CDD" id="cd00302">
    <property type="entry name" value="cytochrome_P450"/>
    <property type="match status" value="1"/>
</dbReference>
<dbReference type="EMBL" id="CAEZYY010000004">
    <property type="protein sequence ID" value="CAB4742944.1"/>
    <property type="molecule type" value="Genomic_DNA"/>
</dbReference>
<gene>
    <name evidence="2" type="ORF">UFOPK2602_01967</name>
    <name evidence="3" type="ORF">UFOPK2806_00513</name>
    <name evidence="4" type="ORF">UFOPK3417_01558</name>
    <name evidence="5" type="ORF">UFOPK4306_00537</name>
</gene>
<name>A0A6J7ESF8_9ZZZZ</name>